<reference evidence="2 3" key="4">
    <citation type="journal article" date="2011" name="BMC Genomics">
        <title>RNA-Seq improves annotation of protein-coding genes in the cucumber genome.</title>
        <authorList>
            <person name="Li Z."/>
            <person name="Zhang Z."/>
            <person name="Yan P."/>
            <person name="Huang S."/>
            <person name="Fei Z."/>
            <person name="Lin K."/>
        </authorList>
    </citation>
    <scope>NUCLEOTIDE SEQUENCE [LARGE SCALE GENOMIC DNA]</scope>
    <source>
        <strain evidence="3">cv. 9930</strain>
    </source>
</reference>
<evidence type="ECO:0000313" key="3">
    <source>
        <dbReference type="Proteomes" id="UP000029981"/>
    </source>
</evidence>
<feature type="region of interest" description="Disordered" evidence="1">
    <location>
        <begin position="27"/>
        <end position="61"/>
    </location>
</feature>
<reference evidence="2 3" key="2">
    <citation type="journal article" date="2009" name="PLoS ONE">
        <title>An integrated genetic and cytogenetic map of the cucumber genome.</title>
        <authorList>
            <person name="Ren Y."/>
            <person name="Zhang Z."/>
            <person name="Liu J."/>
            <person name="Staub J.E."/>
            <person name="Han Y."/>
            <person name="Cheng Z."/>
            <person name="Li X."/>
            <person name="Lu J."/>
            <person name="Miao H."/>
            <person name="Kang H."/>
            <person name="Xie B."/>
            <person name="Gu X."/>
            <person name="Wang X."/>
            <person name="Du Y."/>
            <person name="Jin W."/>
            <person name="Huang S."/>
        </authorList>
    </citation>
    <scope>NUCLEOTIDE SEQUENCE [LARGE SCALE GENOMIC DNA]</scope>
    <source>
        <strain evidence="3">cv. 9930</strain>
    </source>
</reference>
<evidence type="ECO:0000313" key="2">
    <source>
        <dbReference type="EMBL" id="KGN64561.1"/>
    </source>
</evidence>
<reference evidence="2 3" key="1">
    <citation type="journal article" date="2009" name="Nat. Genet.">
        <title>The genome of the cucumber, Cucumis sativus L.</title>
        <authorList>
            <person name="Huang S."/>
            <person name="Li R."/>
            <person name="Zhang Z."/>
            <person name="Li L."/>
            <person name="Gu X."/>
            <person name="Fan W."/>
            <person name="Lucas W.J."/>
            <person name="Wang X."/>
            <person name="Xie B."/>
            <person name="Ni P."/>
            <person name="Ren Y."/>
            <person name="Zhu H."/>
            <person name="Li J."/>
            <person name="Lin K."/>
            <person name="Jin W."/>
            <person name="Fei Z."/>
            <person name="Li G."/>
            <person name="Staub J."/>
            <person name="Kilian A."/>
            <person name="van der Vossen E.A."/>
            <person name="Wu Y."/>
            <person name="Guo J."/>
            <person name="He J."/>
            <person name="Jia Z."/>
            <person name="Ren Y."/>
            <person name="Tian G."/>
            <person name="Lu Y."/>
            <person name="Ruan J."/>
            <person name="Qian W."/>
            <person name="Wang M."/>
            <person name="Huang Q."/>
            <person name="Li B."/>
            <person name="Xuan Z."/>
            <person name="Cao J."/>
            <person name="Asan"/>
            <person name="Wu Z."/>
            <person name="Zhang J."/>
            <person name="Cai Q."/>
            <person name="Bai Y."/>
            <person name="Zhao B."/>
            <person name="Han Y."/>
            <person name="Li Y."/>
            <person name="Li X."/>
            <person name="Wang S."/>
            <person name="Shi Q."/>
            <person name="Liu S."/>
            <person name="Cho W.K."/>
            <person name="Kim J.Y."/>
            <person name="Xu Y."/>
            <person name="Heller-Uszynska K."/>
            <person name="Miao H."/>
            <person name="Cheng Z."/>
            <person name="Zhang S."/>
            <person name="Wu J."/>
            <person name="Yang Y."/>
            <person name="Kang H."/>
            <person name="Li M."/>
            <person name="Liang H."/>
            <person name="Ren X."/>
            <person name="Shi Z."/>
            <person name="Wen M."/>
            <person name="Jian M."/>
            <person name="Yang H."/>
            <person name="Zhang G."/>
            <person name="Yang Z."/>
            <person name="Chen R."/>
            <person name="Liu S."/>
            <person name="Li J."/>
            <person name="Ma L."/>
            <person name="Liu H."/>
            <person name="Zhou Y."/>
            <person name="Zhao J."/>
            <person name="Fang X."/>
            <person name="Li G."/>
            <person name="Fang L."/>
            <person name="Li Y."/>
            <person name="Liu D."/>
            <person name="Zheng H."/>
            <person name="Zhang Y."/>
            <person name="Qin N."/>
            <person name="Li Z."/>
            <person name="Yang G."/>
            <person name="Yang S."/>
            <person name="Bolund L."/>
            <person name="Kristiansen K."/>
            <person name="Zheng H."/>
            <person name="Li S."/>
            <person name="Zhang X."/>
            <person name="Yang H."/>
            <person name="Wang J."/>
            <person name="Sun R."/>
            <person name="Zhang B."/>
            <person name="Jiang S."/>
            <person name="Wang J."/>
            <person name="Du Y."/>
            <person name="Li S."/>
        </authorList>
    </citation>
    <scope>NUCLEOTIDE SEQUENCE [LARGE SCALE GENOMIC DNA]</scope>
    <source>
        <strain evidence="3">cv. 9930</strain>
    </source>
</reference>
<keyword evidence="3" id="KW-1185">Reference proteome</keyword>
<organism evidence="2 3">
    <name type="scientific">Cucumis sativus</name>
    <name type="common">Cucumber</name>
    <dbReference type="NCBI Taxonomy" id="3659"/>
    <lineage>
        <taxon>Eukaryota</taxon>
        <taxon>Viridiplantae</taxon>
        <taxon>Streptophyta</taxon>
        <taxon>Embryophyta</taxon>
        <taxon>Tracheophyta</taxon>
        <taxon>Spermatophyta</taxon>
        <taxon>Magnoliopsida</taxon>
        <taxon>eudicotyledons</taxon>
        <taxon>Gunneridae</taxon>
        <taxon>Pentapetalae</taxon>
        <taxon>rosids</taxon>
        <taxon>fabids</taxon>
        <taxon>Cucurbitales</taxon>
        <taxon>Cucurbitaceae</taxon>
        <taxon>Benincaseae</taxon>
        <taxon>Cucumis</taxon>
    </lineage>
</organism>
<proteinExistence type="predicted"/>
<evidence type="ECO:0000256" key="1">
    <source>
        <dbReference type="SAM" id="MobiDB-lite"/>
    </source>
</evidence>
<dbReference type="EMBL" id="CM002922">
    <property type="protein sequence ID" value="KGN64561.1"/>
    <property type="molecule type" value="Genomic_DNA"/>
</dbReference>
<dbReference type="OMA" id="PALFMRS"/>
<sequence>MASIVLMLNSYSVTLPIPKEPALFMRSKDNNGTTIGSDHSSNKSTTKWSVNETSISELHPR</sequence>
<dbReference type="Gramene" id="KGN64561">
    <property type="protein sequence ID" value="KGN64561"/>
    <property type="gene ID" value="Csa_1G064830"/>
</dbReference>
<gene>
    <name evidence="2" type="ORF">Csa_1G064830</name>
</gene>
<protein>
    <recommendedName>
        <fullName evidence="4">S-locus receptor kinase C-terminal domain-containing protein</fullName>
    </recommendedName>
</protein>
<reference evidence="2 3" key="3">
    <citation type="journal article" date="2010" name="BMC Genomics">
        <title>Transcriptome sequencing and comparative analysis of cucumber flowers with different sex types.</title>
        <authorList>
            <person name="Guo S."/>
            <person name="Zheng Y."/>
            <person name="Joung J.G."/>
            <person name="Liu S."/>
            <person name="Zhang Z."/>
            <person name="Crasta O.R."/>
            <person name="Sobral B.W."/>
            <person name="Xu Y."/>
            <person name="Huang S."/>
            <person name="Fei Z."/>
        </authorList>
    </citation>
    <scope>NUCLEOTIDE SEQUENCE [LARGE SCALE GENOMIC DNA]</scope>
    <source>
        <strain evidence="3">cv. 9930</strain>
    </source>
</reference>
<feature type="compositionally biased region" description="Polar residues" evidence="1">
    <location>
        <begin position="30"/>
        <end position="61"/>
    </location>
</feature>
<name>A0A0A0LX60_CUCSA</name>
<dbReference type="Proteomes" id="UP000029981">
    <property type="component" value="Chromosome 1"/>
</dbReference>
<accession>A0A0A0LX60</accession>
<evidence type="ECO:0008006" key="4">
    <source>
        <dbReference type="Google" id="ProtNLM"/>
    </source>
</evidence>
<dbReference type="AlphaFoldDB" id="A0A0A0LX60"/>